<feature type="compositionally biased region" description="Basic and acidic residues" evidence="5">
    <location>
        <begin position="259"/>
        <end position="273"/>
    </location>
</feature>
<dbReference type="PANTHER" id="PTHR12681">
    <property type="entry name" value="ZINC FINGER-CONTAINING PROTEIN P48ZNF"/>
    <property type="match status" value="1"/>
</dbReference>
<evidence type="ECO:0000313" key="7">
    <source>
        <dbReference type="EMBL" id="KZV90592.1"/>
    </source>
</evidence>
<evidence type="ECO:0000259" key="6">
    <source>
        <dbReference type="PROSITE" id="PS50103"/>
    </source>
</evidence>
<evidence type="ECO:0000256" key="3">
    <source>
        <dbReference type="ARBA" id="ARBA00022833"/>
    </source>
</evidence>
<dbReference type="Pfam" id="PF00642">
    <property type="entry name" value="zf-CCCH"/>
    <property type="match status" value="1"/>
</dbReference>
<sequence length="366" mass="41232">MPPKKQQQQGASSSKVKDDKTFGMKNKNKSAKVQKQVAIIQQNAAMAGKNKEELAKQKEREKQAQAKLEAEKRKKEEAELFKPVQVQKVPFGVDPKTVLCTFFKSGHCDKGNKCKFSHDLNVGRKVEKRNLYSDVRDDKATDTMDKWDDEKLQKVVLSKTGNPRTTTDIVCKFFIEAIETQKYGWFWECPNGEKCQYRHALPPGFVLKSQKKAMDDAAKANQITLEEFLEVERHKLGSTLTPVTPESFAVWKRTRMDKKQAEQDAAKKAKDTQHAAGKLSGMSGRDLFSYNPDLFVEDDEEDDGFDVNQYRQKYREDGAGEDEDDDGEGPPDSDADDDGNDDEPHEGDEVANEPGPSGVSREPADT</sequence>
<dbReference type="EMBL" id="KV426045">
    <property type="protein sequence ID" value="KZV90592.1"/>
    <property type="molecule type" value="Genomic_DNA"/>
</dbReference>
<feature type="compositionally biased region" description="Acidic residues" evidence="5">
    <location>
        <begin position="319"/>
        <end position="351"/>
    </location>
</feature>
<dbReference type="OrthoDB" id="278280at2759"/>
<keyword evidence="1 4" id="KW-0479">Metal-binding</keyword>
<dbReference type="Gene3D" id="4.10.1000.10">
    <property type="entry name" value="Zinc finger, CCCH-type"/>
    <property type="match status" value="1"/>
</dbReference>
<feature type="region of interest" description="Disordered" evidence="5">
    <location>
        <begin position="259"/>
        <end position="284"/>
    </location>
</feature>
<dbReference type="SUPFAM" id="SSF90229">
    <property type="entry name" value="CCCH zinc finger"/>
    <property type="match status" value="1"/>
</dbReference>
<feature type="compositionally biased region" description="Acidic residues" evidence="5">
    <location>
        <begin position="296"/>
        <end position="305"/>
    </location>
</feature>
<keyword evidence="8" id="KW-1185">Reference proteome</keyword>
<feature type="domain" description="C3H1-type" evidence="6">
    <location>
        <begin position="94"/>
        <end position="121"/>
    </location>
</feature>
<keyword evidence="3 4" id="KW-0862">Zinc</keyword>
<feature type="domain" description="C3H1-type" evidence="6">
    <location>
        <begin position="165"/>
        <end position="202"/>
    </location>
</feature>
<dbReference type="GO" id="GO:0005829">
    <property type="term" value="C:cytosol"/>
    <property type="evidence" value="ECO:0007669"/>
    <property type="project" value="TreeGrafter"/>
</dbReference>
<evidence type="ECO:0000256" key="5">
    <source>
        <dbReference type="SAM" id="MobiDB-lite"/>
    </source>
</evidence>
<dbReference type="STRING" id="1314781.A0A165GIZ1"/>
<evidence type="ECO:0000256" key="2">
    <source>
        <dbReference type="ARBA" id="ARBA00022771"/>
    </source>
</evidence>
<dbReference type="InParanoid" id="A0A165GIZ1"/>
<protein>
    <recommendedName>
        <fullName evidence="6">C3H1-type domain-containing protein</fullName>
    </recommendedName>
</protein>
<dbReference type="Pfam" id="PF16543">
    <property type="entry name" value="DFRP_C"/>
    <property type="match status" value="1"/>
</dbReference>
<evidence type="ECO:0000256" key="4">
    <source>
        <dbReference type="PROSITE-ProRule" id="PRU00723"/>
    </source>
</evidence>
<evidence type="ECO:0000256" key="1">
    <source>
        <dbReference type="ARBA" id="ARBA00022723"/>
    </source>
</evidence>
<feature type="region of interest" description="Disordered" evidence="5">
    <location>
        <begin position="1"/>
        <end position="66"/>
    </location>
</feature>
<dbReference type="PANTHER" id="PTHR12681:SF0">
    <property type="entry name" value="ZINC FINGER CCCH DOMAIN-CONTAINING PROTEIN 15"/>
    <property type="match status" value="1"/>
</dbReference>
<reference evidence="7 8" key="1">
    <citation type="journal article" date="2016" name="Mol. Biol. Evol.">
        <title>Comparative Genomics of Early-Diverging Mushroom-Forming Fungi Provides Insights into the Origins of Lignocellulose Decay Capabilities.</title>
        <authorList>
            <person name="Nagy L.G."/>
            <person name="Riley R."/>
            <person name="Tritt A."/>
            <person name="Adam C."/>
            <person name="Daum C."/>
            <person name="Floudas D."/>
            <person name="Sun H."/>
            <person name="Yadav J.S."/>
            <person name="Pangilinan J."/>
            <person name="Larsson K.H."/>
            <person name="Matsuura K."/>
            <person name="Barry K."/>
            <person name="Labutti K."/>
            <person name="Kuo R."/>
            <person name="Ohm R.A."/>
            <person name="Bhattacharya S.S."/>
            <person name="Shirouzu T."/>
            <person name="Yoshinaga Y."/>
            <person name="Martin F.M."/>
            <person name="Grigoriev I.V."/>
            <person name="Hibbett D.S."/>
        </authorList>
    </citation>
    <scope>NUCLEOTIDE SEQUENCE [LARGE SCALE GENOMIC DNA]</scope>
    <source>
        <strain evidence="7 8">HHB12029</strain>
    </source>
</reference>
<evidence type="ECO:0000313" key="8">
    <source>
        <dbReference type="Proteomes" id="UP000077266"/>
    </source>
</evidence>
<dbReference type="GO" id="GO:0003729">
    <property type="term" value="F:mRNA binding"/>
    <property type="evidence" value="ECO:0007669"/>
    <property type="project" value="TreeGrafter"/>
</dbReference>
<dbReference type="InterPro" id="IPR036855">
    <property type="entry name" value="Znf_CCCH_sf"/>
</dbReference>
<dbReference type="GO" id="GO:0008270">
    <property type="term" value="F:zinc ion binding"/>
    <property type="evidence" value="ECO:0007669"/>
    <property type="project" value="UniProtKB-KW"/>
</dbReference>
<organism evidence="7 8">
    <name type="scientific">Exidia glandulosa HHB12029</name>
    <dbReference type="NCBI Taxonomy" id="1314781"/>
    <lineage>
        <taxon>Eukaryota</taxon>
        <taxon>Fungi</taxon>
        <taxon>Dikarya</taxon>
        <taxon>Basidiomycota</taxon>
        <taxon>Agaricomycotina</taxon>
        <taxon>Agaricomycetes</taxon>
        <taxon>Auriculariales</taxon>
        <taxon>Exidiaceae</taxon>
        <taxon>Exidia</taxon>
    </lineage>
</organism>
<dbReference type="SMART" id="SM00356">
    <property type="entry name" value="ZnF_C3H1"/>
    <property type="match status" value="2"/>
</dbReference>
<feature type="compositionally biased region" description="Low complexity" evidence="5">
    <location>
        <begin position="1"/>
        <end position="14"/>
    </location>
</feature>
<dbReference type="FunCoup" id="A0A165GIZ1">
    <property type="interactions" value="1177"/>
</dbReference>
<name>A0A165GIZ1_EXIGL</name>
<dbReference type="PROSITE" id="PS50103">
    <property type="entry name" value="ZF_C3H1"/>
    <property type="match status" value="2"/>
</dbReference>
<dbReference type="Proteomes" id="UP000077266">
    <property type="component" value="Unassembled WGS sequence"/>
</dbReference>
<feature type="region of interest" description="Disordered" evidence="5">
    <location>
        <begin position="296"/>
        <end position="366"/>
    </location>
</feature>
<feature type="zinc finger region" description="C3H1-type" evidence="4">
    <location>
        <begin position="94"/>
        <end position="121"/>
    </location>
</feature>
<dbReference type="InterPro" id="IPR032378">
    <property type="entry name" value="ZC3H15/TMA46_C"/>
</dbReference>
<keyword evidence="2 4" id="KW-0863">Zinc-finger</keyword>
<feature type="compositionally biased region" description="Basic and acidic residues" evidence="5">
    <location>
        <begin position="49"/>
        <end position="66"/>
    </location>
</feature>
<accession>A0A165GIZ1</accession>
<feature type="zinc finger region" description="C3H1-type" evidence="4">
    <location>
        <begin position="165"/>
        <end position="202"/>
    </location>
</feature>
<dbReference type="GO" id="GO:0002181">
    <property type="term" value="P:cytoplasmic translation"/>
    <property type="evidence" value="ECO:0007669"/>
    <property type="project" value="TreeGrafter"/>
</dbReference>
<dbReference type="AlphaFoldDB" id="A0A165GIZ1"/>
<gene>
    <name evidence="7" type="ORF">EXIGLDRAFT_720192</name>
</gene>
<dbReference type="Gene3D" id="6.20.400.10">
    <property type="match status" value="1"/>
</dbReference>
<dbReference type="InterPro" id="IPR000571">
    <property type="entry name" value="Znf_CCCH"/>
</dbReference>
<proteinExistence type="predicted"/>